<feature type="domain" description="Sulfatase N-terminal" evidence="8">
    <location>
        <begin position="26"/>
        <end position="324"/>
    </location>
</feature>
<keyword evidence="4 7" id="KW-0732">Signal</keyword>
<sequence>MKYLLLVIPFILSSVNGIAKQDPQKPNIIVFFVDDMGWKDLAIMGSDYHETPNIDALAKEGMTFYNAYSAGPNCAPSRACLMSGQYTPRHGKIAVWNSKRGIEEQMRLEPVPDKGLPLDNYTLAEALRDGGYETGLFGKWHIAGTPALQGFDVDHETDAGEIKFKQTNDPKDIFKLTEEACDFMEENKKNPFFLFLSHHTVHTKWEARQEMIDYFEEKPKGKIHKSAKYAAMVKHTDDSMGMIMKKLKDLKLDKNTIVIFTSDNGAIGKVKQTPLRGSKGMLYEGGIKVPFIVWNPTNIKAGSKSYERTINVDLYPTFLDYANITPKEDKILDGASLKGLTFGKTKELPSRSLFYHYPNYLNGSKARGARDEYFRNRPVTVVIKDNWKLLFFHEEYVLDGGIAKIDKNNMVELYNLKDDPSESKDVALDNKEIRDALVNELQEWMKATDAKLAMKPTPENYRPVYKRNKSH</sequence>
<protein>
    <submittedName>
        <fullName evidence="9">Sulfatase</fullName>
    </submittedName>
</protein>
<comment type="similarity">
    <text evidence="2">Belongs to the sulfatase family.</text>
</comment>
<comment type="caution">
    <text evidence="9">The sequence shown here is derived from an EMBL/GenBank/DDBJ whole genome shotgun (WGS) entry which is preliminary data.</text>
</comment>
<dbReference type="GO" id="GO:0004065">
    <property type="term" value="F:arylsulfatase activity"/>
    <property type="evidence" value="ECO:0007669"/>
    <property type="project" value="TreeGrafter"/>
</dbReference>
<evidence type="ECO:0000259" key="8">
    <source>
        <dbReference type="Pfam" id="PF00884"/>
    </source>
</evidence>
<keyword evidence="6" id="KW-0106">Calcium</keyword>
<evidence type="ECO:0000256" key="5">
    <source>
        <dbReference type="ARBA" id="ARBA00022801"/>
    </source>
</evidence>
<evidence type="ECO:0000256" key="2">
    <source>
        <dbReference type="ARBA" id="ARBA00008779"/>
    </source>
</evidence>
<evidence type="ECO:0000313" key="10">
    <source>
        <dbReference type="Proteomes" id="UP000585050"/>
    </source>
</evidence>
<comment type="cofactor">
    <cofactor evidence="1">
        <name>Ca(2+)</name>
        <dbReference type="ChEBI" id="CHEBI:29108"/>
    </cofactor>
</comment>
<evidence type="ECO:0000256" key="3">
    <source>
        <dbReference type="ARBA" id="ARBA00022723"/>
    </source>
</evidence>
<keyword evidence="5" id="KW-0378">Hydrolase</keyword>
<dbReference type="SUPFAM" id="SSF53649">
    <property type="entry name" value="Alkaline phosphatase-like"/>
    <property type="match status" value="1"/>
</dbReference>
<dbReference type="InterPro" id="IPR050738">
    <property type="entry name" value="Sulfatase"/>
</dbReference>
<proteinExistence type="inferred from homology"/>
<name>A0A7X8SNM7_9BACT</name>
<dbReference type="PANTHER" id="PTHR42693:SF42">
    <property type="entry name" value="ARYLSULFATASE G"/>
    <property type="match status" value="1"/>
</dbReference>
<evidence type="ECO:0000256" key="6">
    <source>
        <dbReference type="ARBA" id="ARBA00022837"/>
    </source>
</evidence>
<dbReference type="PANTHER" id="PTHR42693">
    <property type="entry name" value="ARYLSULFATASE FAMILY MEMBER"/>
    <property type="match status" value="1"/>
</dbReference>
<feature type="chain" id="PRO_5031483856" evidence="7">
    <location>
        <begin position="20"/>
        <end position="471"/>
    </location>
</feature>
<evidence type="ECO:0000256" key="4">
    <source>
        <dbReference type="ARBA" id="ARBA00022729"/>
    </source>
</evidence>
<dbReference type="EMBL" id="JABAIL010000006">
    <property type="protein sequence ID" value="NLR93475.1"/>
    <property type="molecule type" value="Genomic_DNA"/>
</dbReference>
<dbReference type="InterPro" id="IPR017850">
    <property type="entry name" value="Alkaline_phosphatase_core_sf"/>
</dbReference>
<dbReference type="InterPro" id="IPR000917">
    <property type="entry name" value="Sulfatase_N"/>
</dbReference>
<dbReference type="Gene3D" id="3.30.1120.10">
    <property type="match status" value="1"/>
</dbReference>
<feature type="signal peptide" evidence="7">
    <location>
        <begin position="1"/>
        <end position="19"/>
    </location>
</feature>
<accession>A0A7X8SNM7</accession>
<dbReference type="Proteomes" id="UP000585050">
    <property type="component" value="Unassembled WGS sequence"/>
</dbReference>
<evidence type="ECO:0000313" key="9">
    <source>
        <dbReference type="EMBL" id="NLR93475.1"/>
    </source>
</evidence>
<gene>
    <name evidence="9" type="ORF">HGP29_19920</name>
</gene>
<organism evidence="9 10">
    <name type="scientific">Flammeovirga agarivorans</name>
    <dbReference type="NCBI Taxonomy" id="2726742"/>
    <lineage>
        <taxon>Bacteria</taxon>
        <taxon>Pseudomonadati</taxon>
        <taxon>Bacteroidota</taxon>
        <taxon>Cytophagia</taxon>
        <taxon>Cytophagales</taxon>
        <taxon>Flammeovirgaceae</taxon>
        <taxon>Flammeovirga</taxon>
    </lineage>
</organism>
<evidence type="ECO:0000256" key="7">
    <source>
        <dbReference type="SAM" id="SignalP"/>
    </source>
</evidence>
<dbReference type="AlphaFoldDB" id="A0A7X8SNM7"/>
<dbReference type="Gene3D" id="3.40.720.10">
    <property type="entry name" value="Alkaline Phosphatase, subunit A"/>
    <property type="match status" value="1"/>
</dbReference>
<dbReference type="Pfam" id="PF00884">
    <property type="entry name" value="Sulfatase"/>
    <property type="match status" value="1"/>
</dbReference>
<keyword evidence="3" id="KW-0479">Metal-binding</keyword>
<dbReference type="CDD" id="cd16144">
    <property type="entry name" value="ARS_like"/>
    <property type="match status" value="1"/>
</dbReference>
<dbReference type="GO" id="GO:0046872">
    <property type="term" value="F:metal ion binding"/>
    <property type="evidence" value="ECO:0007669"/>
    <property type="project" value="UniProtKB-KW"/>
</dbReference>
<evidence type="ECO:0000256" key="1">
    <source>
        <dbReference type="ARBA" id="ARBA00001913"/>
    </source>
</evidence>
<keyword evidence="10" id="KW-1185">Reference proteome</keyword>
<reference evidence="9 10" key="1">
    <citation type="submission" date="2020-04" db="EMBL/GenBank/DDBJ databases">
        <title>Flammeovirga sp. SR4, a novel species isolated from seawater.</title>
        <authorList>
            <person name="Wang X."/>
        </authorList>
    </citation>
    <scope>NUCLEOTIDE SEQUENCE [LARGE SCALE GENOMIC DNA]</scope>
    <source>
        <strain evidence="9 10">SR4</strain>
    </source>
</reference>
<dbReference type="RefSeq" id="WP_168884186.1">
    <property type="nucleotide sequence ID" value="NZ_JABAIL010000006.1"/>
</dbReference>